<accession>A0A6P2SAL7</accession>
<dbReference type="AlphaFoldDB" id="A0A6P2SAL7"/>
<gene>
    <name evidence="1" type="ORF">BLA23254_06903</name>
</gene>
<reference evidence="1 2" key="1">
    <citation type="submission" date="2019-09" db="EMBL/GenBank/DDBJ databases">
        <authorList>
            <person name="Depoorter E."/>
        </authorList>
    </citation>
    <scope>NUCLEOTIDE SEQUENCE [LARGE SCALE GENOMIC DNA]</scope>
    <source>
        <strain evidence="1">LMG 23254</strain>
    </source>
</reference>
<protein>
    <submittedName>
        <fullName evidence="1">Uncharacterized protein</fullName>
    </submittedName>
</protein>
<proteinExistence type="predicted"/>
<dbReference type="Proteomes" id="UP000494218">
    <property type="component" value="Unassembled WGS sequence"/>
</dbReference>
<organism evidence="1 2">
    <name type="scientific">Burkholderia lata (strain ATCC 17760 / DSM 23089 / LMG 22485 / NCIMB 9086 / R18194 / 383)</name>
    <dbReference type="NCBI Taxonomy" id="482957"/>
    <lineage>
        <taxon>Bacteria</taxon>
        <taxon>Pseudomonadati</taxon>
        <taxon>Pseudomonadota</taxon>
        <taxon>Betaproteobacteria</taxon>
        <taxon>Burkholderiales</taxon>
        <taxon>Burkholderiaceae</taxon>
        <taxon>Burkholderia</taxon>
        <taxon>Burkholderia cepacia complex</taxon>
    </lineage>
</organism>
<name>A0A6P2SAL7_BURL3</name>
<dbReference type="EMBL" id="CABVPW010000048">
    <property type="protein sequence ID" value="VWC40146.1"/>
    <property type="molecule type" value="Genomic_DNA"/>
</dbReference>
<evidence type="ECO:0000313" key="2">
    <source>
        <dbReference type="Proteomes" id="UP000494218"/>
    </source>
</evidence>
<evidence type="ECO:0000313" key="1">
    <source>
        <dbReference type="EMBL" id="VWC40146.1"/>
    </source>
</evidence>
<sequence length="202" mass="22000">MFSLALTVWTSWPPVRGRLASVHLFSVRHRCRSTAGAPTGLSSFRVSRMKARITDSGFADVFSGFRGCFPAVSTSPEANTGGDFSDLGINRQQSAPLSFTERVTGFRGCFRHLSTEAARKPGFADASVGFRGCHLSGFADARLRVSRMNFGRSGAPHKASAKRNTRAVFNASFFNVVTRRRGSRLFSIPPDRASPVSHLRAV</sequence>